<accession>A0A7X1Z7E2</accession>
<keyword evidence="2" id="KW-0812">Transmembrane</keyword>
<protein>
    <submittedName>
        <fullName evidence="3">DNA-3-methyladenine glycosylase I</fullName>
    </submittedName>
</protein>
<keyword evidence="1" id="KW-0479">Metal-binding</keyword>
<dbReference type="InterPro" id="IPR011257">
    <property type="entry name" value="DNA_glycosylase"/>
</dbReference>
<feature type="binding site" evidence="1">
    <location>
        <position position="20"/>
    </location>
    <ligand>
        <name>Zn(2+)</name>
        <dbReference type="ChEBI" id="CHEBI:29105"/>
    </ligand>
</feature>
<comment type="caution">
    <text evidence="3">The sequence shown here is derived from an EMBL/GenBank/DDBJ whole genome shotgun (WGS) entry which is preliminary data.</text>
</comment>
<evidence type="ECO:0000256" key="2">
    <source>
        <dbReference type="SAM" id="Phobius"/>
    </source>
</evidence>
<dbReference type="GO" id="GO:0008725">
    <property type="term" value="F:DNA-3-methyladenine glycosylase activity"/>
    <property type="evidence" value="ECO:0007669"/>
    <property type="project" value="InterPro"/>
</dbReference>
<dbReference type="Gene3D" id="1.10.340.30">
    <property type="entry name" value="Hypothetical protein, domain 2"/>
    <property type="match status" value="1"/>
</dbReference>
<keyword evidence="2" id="KW-1133">Transmembrane helix</keyword>
<feature type="binding site" evidence="1">
    <location>
        <position position="182"/>
    </location>
    <ligand>
        <name>Zn(2+)</name>
        <dbReference type="ChEBI" id="CHEBI:29105"/>
    </ligand>
</feature>
<feature type="transmembrane region" description="Helical" evidence="2">
    <location>
        <begin position="157"/>
        <end position="175"/>
    </location>
</feature>
<gene>
    <name evidence="3" type="ORF">GHI93_04150</name>
</gene>
<evidence type="ECO:0000313" key="4">
    <source>
        <dbReference type="Proteomes" id="UP000439550"/>
    </source>
</evidence>
<dbReference type="OrthoDB" id="9807664at2"/>
<dbReference type="PANTHER" id="PTHR30037:SF4">
    <property type="entry name" value="DNA-3-METHYLADENINE GLYCOSYLASE I"/>
    <property type="match status" value="1"/>
</dbReference>
<dbReference type="SUPFAM" id="SSF48150">
    <property type="entry name" value="DNA-glycosylase"/>
    <property type="match status" value="1"/>
</dbReference>
<feature type="binding site" evidence="1">
    <location>
        <position position="7"/>
    </location>
    <ligand>
        <name>Zn(2+)</name>
        <dbReference type="ChEBI" id="CHEBI:29105"/>
    </ligand>
</feature>
<keyword evidence="1" id="KW-0862">Zinc</keyword>
<keyword evidence="4" id="KW-1185">Reference proteome</keyword>
<reference evidence="3 4" key="1">
    <citation type="submission" date="2019-10" db="EMBL/GenBank/DDBJ databases">
        <authorList>
            <person name="Dong K."/>
        </authorList>
    </citation>
    <scope>NUCLEOTIDE SEQUENCE [LARGE SCALE GENOMIC DNA]</scope>
    <source>
        <strain evidence="3 4">DSM 28960</strain>
    </source>
</reference>
<dbReference type="Pfam" id="PF03352">
    <property type="entry name" value="Adenine_glyco"/>
    <property type="match status" value="1"/>
</dbReference>
<dbReference type="GO" id="GO:0046872">
    <property type="term" value="F:metal ion binding"/>
    <property type="evidence" value="ECO:0007669"/>
    <property type="project" value="UniProtKB-KW"/>
</dbReference>
<proteinExistence type="predicted"/>
<dbReference type="PANTHER" id="PTHR30037">
    <property type="entry name" value="DNA-3-METHYLADENINE GLYCOSYLASE 1"/>
    <property type="match status" value="1"/>
</dbReference>
<dbReference type="Proteomes" id="UP000439550">
    <property type="component" value="Unassembled WGS sequence"/>
</dbReference>
<dbReference type="GO" id="GO:0006284">
    <property type="term" value="P:base-excision repair"/>
    <property type="evidence" value="ECO:0007669"/>
    <property type="project" value="InterPro"/>
</dbReference>
<feature type="binding site" evidence="1">
    <location>
        <position position="178"/>
    </location>
    <ligand>
        <name>Zn(2+)</name>
        <dbReference type="ChEBI" id="CHEBI:29105"/>
    </ligand>
</feature>
<dbReference type="EMBL" id="WITJ01000005">
    <property type="protein sequence ID" value="MQW39131.1"/>
    <property type="molecule type" value="Genomic_DNA"/>
</dbReference>
<keyword evidence="2" id="KW-0472">Membrane</keyword>
<sequence length="191" mass="22073">MPEKKRCAWCESSPKMEHYHDEFWGTPLHDDQELFAKLVLDMNQAGLSWNTILNKQEHFYEAFDQFDIKKVASYDQKKVDELIQNAGIIRNKLKINAAIQNAKIVCDIIKEFGTFDAYIWSFTDGKVVQHHIKNESEVPASDALSDRMSKAMKKRGFKFVGTTIIYAYLQAIGVINDHVETCFRYSELKGL</sequence>
<evidence type="ECO:0000313" key="3">
    <source>
        <dbReference type="EMBL" id="MQW39131.1"/>
    </source>
</evidence>
<organism evidence="3 4">
    <name type="scientific">Lactococcus hircilactis</name>
    <dbReference type="NCBI Taxonomy" id="1494462"/>
    <lineage>
        <taxon>Bacteria</taxon>
        <taxon>Bacillati</taxon>
        <taxon>Bacillota</taxon>
        <taxon>Bacilli</taxon>
        <taxon>Lactobacillales</taxon>
        <taxon>Streptococcaceae</taxon>
        <taxon>Lactococcus</taxon>
    </lineage>
</organism>
<evidence type="ECO:0000256" key="1">
    <source>
        <dbReference type="PIRSR" id="PIRSR605019-1"/>
    </source>
</evidence>
<dbReference type="AlphaFoldDB" id="A0A7X1Z7E2"/>
<name>A0A7X1Z7E2_9LACT</name>
<dbReference type="InterPro" id="IPR052891">
    <property type="entry name" value="DNA-3mA_glycosylase"/>
</dbReference>
<dbReference type="RefSeq" id="WP_153495815.1">
    <property type="nucleotide sequence ID" value="NZ_CAXYUY010000006.1"/>
</dbReference>
<dbReference type="InterPro" id="IPR005019">
    <property type="entry name" value="Adenine_glyco"/>
</dbReference>